<proteinExistence type="predicted"/>
<gene>
    <name evidence="1" type="ORF">HPB51_029391</name>
</gene>
<reference evidence="1" key="2">
    <citation type="submission" date="2021-09" db="EMBL/GenBank/DDBJ databases">
        <authorList>
            <person name="Jia N."/>
            <person name="Wang J."/>
            <person name="Shi W."/>
            <person name="Du L."/>
            <person name="Sun Y."/>
            <person name="Zhan W."/>
            <person name="Jiang J."/>
            <person name="Wang Q."/>
            <person name="Zhang B."/>
            <person name="Ji P."/>
            <person name="Sakyi L.B."/>
            <person name="Cui X."/>
            <person name="Yuan T."/>
            <person name="Jiang B."/>
            <person name="Yang W."/>
            <person name="Lam T.T.-Y."/>
            <person name="Chang Q."/>
            <person name="Ding S."/>
            <person name="Wang X."/>
            <person name="Zhu J."/>
            <person name="Ruan X."/>
            <person name="Zhao L."/>
            <person name="Wei J."/>
            <person name="Que T."/>
            <person name="Du C."/>
            <person name="Cheng J."/>
            <person name="Dai P."/>
            <person name="Han X."/>
            <person name="Huang E."/>
            <person name="Gao Y."/>
            <person name="Liu J."/>
            <person name="Shao H."/>
            <person name="Ye R."/>
            <person name="Li L."/>
            <person name="Wei W."/>
            <person name="Wang X."/>
            <person name="Wang C."/>
            <person name="Huo Q."/>
            <person name="Li W."/>
            <person name="Guo W."/>
            <person name="Chen H."/>
            <person name="Chen S."/>
            <person name="Zhou L."/>
            <person name="Zhou L."/>
            <person name="Ni X."/>
            <person name="Tian J."/>
            <person name="Zhou Y."/>
            <person name="Sheng Y."/>
            <person name="Liu T."/>
            <person name="Pan Y."/>
            <person name="Xia L."/>
            <person name="Li J."/>
            <person name="Zhao F."/>
            <person name="Cao W."/>
        </authorList>
    </citation>
    <scope>NUCLEOTIDE SEQUENCE</scope>
    <source>
        <strain evidence="1">Rmic-2018</strain>
        <tissue evidence="1">Larvae</tissue>
    </source>
</reference>
<evidence type="ECO:0000313" key="2">
    <source>
        <dbReference type="Proteomes" id="UP000821866"/>
    </source>
</evidence>
<evidence type="ECO:0000313" key="1">
    <source>
        <dbReference type="EMBL" id="KAH7932250.1"/>
    </source>
</evidence>
<organism evidence="1 2">
    <name type="scientific">Rhipicephalus microplus</name>
    <name type="common">Cattle tick</name>
    <name type="synonym">Boophilus microplus</name>
    <dbReference type="NCBI Taxonomy" id="6941"/>
    <lineage>
        <taxon>Eukaryota</taxon>
        <taxon>Metazoa</taxon>
        <taxon>Ecdysozoa</taxon>
        <taxon>Arthropoda</taxon>
        <taxon>Chelicerata</taxon>
        <taxon>Arachnida</taxon>
        <taxon>Acari</taxon>
        <taxon>Parasitiformes</taxon>
        <taxon>Ixodida</taxon>
        <taxon>Ixodoidea</taxon>
        <taxon>Ixodidae</taxon>
        <taxon>Rhipicephalinae</taxon>
        <taxon>Rhipicephalus</taxon>
        <taxon>Boophilus</taxon>
    </lineage>
</organism>
<accession>A0A9J6CUP3</accession>
<keyword evidence="2" id="KW-1185">Reference proteome</keyword>
<dbReference type="Proteomes" id="UP000821866">
    <property type="component" value="Unassembled WGS sequence"/>
</dbReference>
<dbReference type="AlphaFoldDB" id="A0A9J6CUP3"/>
<comment type="caution">
    <text evidence="1">The sequence shown here is derived from an EMBL/GenBank/DDBJ whole genome shotgun (WGS) entry which is preliminary data.</text>
</comment>
<sequence length="195" mass="22135">MGARLRRHPLRAALPRRRNRTRMASATCSTLALDGDARSSAGTGMVVAPVHSLCDSWTCPAYAIRHSIAKAPFARVLAQVSRRPRGGRNGLLHKDTCVFRVHNRVSAALPGSSKTWVSKHEHKKEVKTGHTSMICAMLSAEFRPQIRLHQECLKVRCFTPRDDRREKQLHADWMRVADQHAEFLWSNEMLHICLR</sequence>
<protein>
    <submittedName>
        <fullName evidence="1">Uncharacterized protein</fullName>
    </submittedName>
</protein>
<name>A0A9J6CUP3_RHIMP</name>
<dbReference type="EMBL" id="JABSTU010006805">
    <property type="protein sequence ID" value="KAH7932250.1"/>
    <property type="molecule type" value="Genomic_DNA"/>
</dbReference>
<reference evidence="1" key="1">
    <citation type="journal article" date="2020" name="Cell">
        <title>Large-Scale Comparative Analyses of Tick Genomes Elucidate Their Genetic Diversity and Vector Capacities.</title>
        <authorList>
            <consortium name="Tick Genome and Microbiome Consortium (TIGMIC)"/>
            <person name="Jia N."/>
            <person name="Wang J."/>
            <person name="Shi W."/>
            <person name="Du L."/>
            <person name="Sun Y."/>
            <person name="Zhan W."/>
            <person name="Jiang J.F."/>
            <person name="Wang Q."/>
            <person name="Zhang B."/>
            <person name="Ji P."/>
            <person name="Bell-Sakyi L."/>
            <person name="Cui X.M."/>
            <person name="Yuan T.T."/>
            <person name="Jiang B.G."/>
            <person name="Yang W.F."/>
            <person name="Lam T.T."/>
            <person name="Chang Q.C."/>
            <person name="Ding S.J."/>
            <person name="Wang X.J."/>
            <person name="Zhu J.G."/>
            <person name="Ruan X.D."/>
            <person name="Zhao L."/>
            <person name="Wei J.T."/>
            <person name="Ye R.Z."/>
            <person name="Que T.C."/>
            <person name="Du C.H."/>
            <person name="Zhou Y.H."/>
            <person name="Cheng J.X."/>
            <person name="Dai P.F."/>
            <person name="Guo W.B."/>
            <person name="Han X.H."/>
            <person name="Huang E.J."/>
            <person name="Li L.F."/>
            <person name="Wei W."/>
            <person name="Gao Y.C."/>
            <person name="Liu J.Z."/>
            <person name="Shao H.Z."/>
            <person name="Wang X."/>
            <person name="Wang C.C."/>
            <person name="Yang T.C."/>
            <person name="Huo Q.B."/>
            <person name="Li W."/>
            <person name="Chen H.Y."/>
            <person name="Chen S.E."/>
            <person name="Zhou L.G."/>
            <person name="Ni X.B."/>
            <person name="Tian J.H."/>
            <person name="Sheng Y."/>
            <person name="Liu T."/>
            <person name="Pan Y.S."/>
            <person name="Xia L.Y."/>
            <person name="Li J."/>
            <person name="Zhao F."/>
            <person name="Cao W.C."/>
        </authorList>
    </citation>
    <scope>NUCLEOTIDE SEQUENCE</scope>
    <source>
        <strain evidence="1">Rmic-2018</strain>
    </source>
</reference>